<feature type="region of interest" description="Disordered" evidence="1">
    <location>
        <begin position="388"/>
        <end position="411"/>
    </location>
</feature>
<proteinExistence type="predicted"/>
<sequence>MLLIPSYKRSQQLKVAASILLIVVLAATSYKLYNNYAKIQIYTKAEAAYSANDLIAAEELFHQARNNTWFRYKEAEISKALLQLKPVTDIKSSLQSITSRADQAAKELDIEALISSYNDYQKLKKDTTAQEADTSFSSVFTEMLSRYKTGEQFTISFISFREQLSKDLQTGINKHKFSDETVSAFLQIPAAYFGDNKQREQEIQTKLTEYDNARVGALAGAKKFAEMLAEGVRLQQFYQDKAVDPAWLQPIIEQYTLDLLAKKLTDQDIKGFIELAKQFEANKPASIAGPKVAAYIQTAINQQFTQADQLAKNNNYKDAIAAYIELGNYKDTTQQQQDTELKWAANEPGYLLQKAMPDQTFTFVIGGKTGGNTFGNAAAGNAAGNAVGNASGDPSDSTSGTSNTSATSGNAASSNQLGAVIYAAGITEGGKLVWAGWMPDMSIATKEVLIDKSLTIKNMTIAYNISLQGNPTLILEASSNSRKSRFAAFEVDEKSTLTLLFDIEADGFQMEQPGLMLVDHPAGHDGEGQVSGNGESNWDGDGEDQGQGQQAYFKYSNGQYIFSEIKKDFVDIPLSDLNKYQNIKIRFTAAIVEVFENTAVMLFNGEYIFLSSNITFQVGDASIIGTWTSMGEIIIDEQTYPTYNMDIVSLTQ</sequence>
<accession>A0ABS4IZQ5</accession>
<protein>
    <submittedName>
        <fullName evidence="2">Uncharacterized protein</fullName>
    </submittedName>
</protein>
<evidence type="ECO:0000256" key="1">
    <source>
        <dbReference type="SAM" id="MobiDB-lite"/>
    </source>
</evidence>
<dbReference type="EMBL" id="JAGGLB010000013">
    <property type="protein sequence ID" value="MBP1992476.1"/>
    <property type="molecule type" value="Genomic_DNA"/>
</dbReference>
<name>A0ABS4IZQ5_9BACL</name>
<keyword evidence="3" id="KW-1185">Reference proteome</keyword>
<gene>
    <name evidence="2" type="ORF">J2Z66_004084</name>
</gene>
<feature type="region of interest" description="Disordered" evidence="1">
    <location>
        <begin position="524"/>
        <end position="546"/>
    </location>
</feature>
<evidence type="ECO:0000313" key="2">
    <source>
        <dbReference type="EMBL" id="MBP1992476.1"/>
    </source>
</evidence>
<dbReference type="RefSeq" id="WP_209973507.1">
    <property type="nucleotide sequence ID" value="NZ_JAGGLB010000013.1"/>
</dbReference>
<organism evidence="2 3">
    <name type="scientific">Paenibacillus eucommiae</name>
    <dbReference type="NCBI Taxonomy" id="1355755"/>
    <lineage>
        <taxon>Bacteria</taxon>
        <taxon>Bacillati</taxon>
        <taxon>Bacillota</taxon>
        <taxon>Bacilli</taxon>
        <taxon>Bacillales</taxon>
        <taxon>Paenibacillaceae</taxon>
        <taxon>Paenibacillus</taxon>
    </lineage>
</organism>
<evidence type="ECO:0000313" key="3">
    <source>
        <dbReference type="Proteomes" id="UP001519287"/>
    </source>
</evidence>
<reference evidence="2 3" key="1">
    <citation type="submission" date="2021-03" db="EMBL/GenBank/DDBJ databases">
        <title>Genomic Encyclopedia of Type Strains, Phase IV (KMG-IV): sequencing the most valuable type-strain genomes for metagenomic binning, comparative biology and taxonomic classification.</title>
        <authorList>
            <person name="Goeker M."/>
        </authorList>
    </citation>
    <scope>NUCLEOTIDE SEQUENCE [LARGE SCALE GENOMIC DNA]</scope>
    <source>
        <strain evidence="2 3">DSM 26048</strain>
    </source>
</reference>
<comment type="caution">
    <text evidence="2">The sequence shown here is derived from an EMBL/GenBank/DDBJ whole genome shotgun (WGS) entry which is preliminary data.</text>
</comment>
<dbReference type="Proteomes" id="UP001519287">
    <property type="component" value="Unassembled WGS sequence"/>
</dbReference>